<feature type="domain" description="CheB-type methylesterase" evidence="7">
    <location>
        <begin position="27"/>
        <end position="212"/>
    </location>
</feature>
<dbReference type="InterPro" id="IPR035909">
    <property type="entry name" value="CheB_C"/>
</dbReference>
<feature type="active site" evidence="4">
    <location>
        <position position="66"/>
    </location>
</feature>
<feature type="transmembrane region" description="Helical" evidence="6">
    <location>
        <begin position="33"/>
        <end position="53"/>
    </location>
</feature>
<reference evidence="8 9" key="1">
    <citation type="submission" date="2020-04" db="EMBL/GenBank/DDBJ databases">
        <title>Paraburkholderia sp. G-4-1-8 isolated from soil.</title>
        <authorList>
            <person name="Dahal R.H."/>
        </authorList>
    </citation>
    <scope>NUCLEOTIDE SEQUENCE [LARGE SCALE GENOMIC DNA]</scope>
    <source>
        <strain evidence="8 9">G-4-1-8</strain>
    </source>
</reference>
<keyword evidence="4" id="KW-0145">Chemotaxis</keyword>
<feature type="active site" evidence="4">
    <location>
        <position position="159"/>
    </location>
</feature>
<feature type="compositionally biased region" description="Pro residues" evidence="5">
    <location>
        <begin position="1"/>
        <end position="11"/>
    </location>
</feature>
<proteinExistence type="predicted"/>
<dbReference type="RefSeq" id="WP_169499032.1">
    <property type="nucleotide sequence ID" value="NZ_JABBFZ010000011.1"/>
</dbReference>
<dbReference type="PROSITE" id="PS50122">
    <property type="entry name" value="CHEB"/>
    <property type="match status" value="1"/>
</dbReference>
<dbReference type="InterPro" id="IPR000673">
    <property type="entry name" value="Sig_transdc_resp-reg_Me-estase"/>
</dbReference>
<keyword evidence="1 4" id="KW-0378">Hydrolase</keyword>
<dbReference type="Gene3D" id="3.40.50.180">
    <property type="entry name" value="Methylesterase CheB, C-terminal domain"/>
    <property type="match status" value="1"/>
</dbReference>
<dbReference type="GO" id="GO:0000156">
    <property type="term" value="F:phosphorelay response regulator activity"/>
    <property type="evidence" value="ECO:0007669"/>
    <property type="project" value="InterPro"/>
</dbReference>
<feature type="region of interest" description="Disordered" evidence="5">
    <location>
        <begin position="1"/>
        <end position="24"/>
    </location>
</feature>
<organism evidence="8 9">
    <name type="scientific">Paraburkholderia antibiotica</name>
    <dbReference type="NCBI Taxonomy" id="2728839"/>
    <lineage>
        <taxon>Bacteria</taxon>
        <taxon>Pseudomonadati</taxon>
        <taxon>Pseudomonadota</taxon>
        <taxon>Betaproteobacteria</taxon>
        <taxon>Burkholderiales</taxon>
        <taxon>Burkholderiaceae</taxon>
        <taxon>Paraburkholderia</taxon>
    </lineage>
</organism>
<feature type="active site" evidence="4">
    <location>
        <position position="39"/>
    </location>
</feature>
<keyword evidence="6" id="KW-1133">Transmembrane helix</keyword>
<accession>A0A7X9X782</accession>
<evidence type="ECO:0000256" key="1">
    <source>
        <dbReference type="ARBA" id="ARBA00022801"/>
    </source>
</evidence>
<evidence type="ECO:0000256" key="6">
    <source>
        <dbReference type="SAM" id="Phobius"/>
    </source>
</evidence>
<dbReference type="GO" id="GO:0006935">
    <property type="term" value="P:chemotaxis"/>
    <property type="evidence" value="ECO:0007669"/>
    <property type="project" value="UniProtKB-UniRule"/>
</dbReference>
<dbReference type="GO" id="GO:0008984">
    <property type="term" value="F:protein-glutamate methylesterase activity"/>
    <property type="evidence" value="ECO:0007669"/>
    <property type="project" value="UniProtKB-EC"/>
</dbReference>
<evidence type="ECO:0000256" key="3">
    <source>
        <dbReference type="ARBA" id="ARBA00048267"/>
    </source>
</evidence>
<dbReference type="EMBL" id="JABBFZ010000011">
    <property type="protein sequence ID" value="NML32774.1"/>
    <property type="molecule type" value="Genomic_DNA"/>
</dbReference>
<gene>
    <name evidence="8" type="ORF">HHL14_18265</name>
</gene>
<dbReference type="GO" id="GO:0005737">
    <property type="term" value="C:cytoplasm"/>
    <property type="evidence" value="ECO:0007669"/>
    <property type="project" value="InterPro"/>
</dbReference>
<comment type="caution">
    <text evidence="8">The sequence shown here is derived from an EMBL/GenBank/DDBJ whole genome shotgun (WGS) entry which is preliminary data.</text>
</comment>
<dbReference type="PANTHER" id="PTHR42872">
    <property type="entry name" value="PROTEIN-GLUTAMATE METHYLESTERASE/PROTEIN-GLUTAMINE GLUTAMINASE"/>
    <property type="match status" value="1"/>
</dbReference>
<dbReference type="SUPFAM" id="SSF52738">
    <property type="entry name" value="Methylesterase CheB, C-terminal domain"/>
    <property type="match status" value="1"/>
</dbReference>
<evidence type="ECO:0000313" key="9">
    <source>
        <dbReference type="Proteomes" id="UP000583127"/>
    </source>
</evidence>
<sequence>MSRPIDPPSTPPAADIHTDTDAEAPTVPRGYDLVVIGASAGGIDALGVLLLALPARFAAAVMIVMHLPADSPSYLVPALAHRCALPLLEPDAGEPIVPGRVLVAPPGYHMLVEVDRTVALSTDAAVRFSRPSIDVLFESAAAVYRERLLAILLSGANDDGAFGLERVRAFGGTAWVQTPESAGSPEMPRAAIVRGAADAIYNPETLAAHLAALPTSP</sequence>
<evidence type="ECO:0000256" key="4">
    <source>
        <dbReference type="PROSITE-ProRule" id="PRU00050"/>
    </source>
</evidence>
<dbReference type="PANTHER" id="PTHR42872:SF6">
    <property type="entry name" value="PROTEIN-GLUTAMATE METHYLESTERASE_PROTEIN-GLUTAMINE GLUTAMINASE"/>
    <property type="match status" value="1"/>
</dbReference>
<protein>
    <recommendedName>
        <fullName evidence="2">protein-glutamate methylesterase</fullName>
        <ecNumber evidence="2">3.1.1.61</ecNumber>
    </recommendedName>
</protein>
<comment type="catalytic activity">
    <reaction evidence="3">
        <text>[protein]-L-glutamate 5-O-methyl ester + H2O = L-glutamyl-[protein] + methanol + H(+)</text>
        <dbReference type="Rhea" id="RHEA:23236"/>
        <dbReference type="Rhea" id="RHEA-COMP:10208"/>
        <dbReference type="Rhea" id="RHEA-COMP:10311"/>
        <dbReference type="ChEBI" id="CHEBI:15377"/>
        <dbReference type="ChEBI" id="CHEBI:15378"/>
        <dbReference type="ChEBI" id="CHEBI:17790"/>
        <dbReference type="ChEBI" id="CHEBI:29973"/>
        <dbReference type="ChEBI" id="CHEBI:82795"/>
        <dbReference type="EC" id="3.1.1.61"/>
    </reaction>
</comment>
<evidence type="ECO:0000259" key="7">
    <source>
        <dbReference type="PROSITE" id="PS50122"/>
    </source>
</evidence>
<evidence type="ECO:0000313" key="8">
    <source>
        <dbReference type="EMBL" id="NML32774.1"/>
    </source>
</evidence>
<dbReference type="EC" id="3.1.1.61" evidence="2"/>
<evidence type="ECO:0000256" key="5">
    <source>
        <dbReference type="SAM" id="MobiDB-lite"/>
    </source>
</evidence>
<dbReference type="AlphaFoldDB" id="A0A7X9X782"/>
<dbReference type="CDD" id="cd16433">
    <property type="entry name" value="CheB"/>
    <property type="match status" value="1"/>
</dbReference>
<keyword evidence="9" id="KW-1185">Reference proteome</keyword>
<name>A0A7X9X782_9BURK</name>
<keyword evidence="6" id="KW-0812">Transmembrane</keyword>
<dbReference type="Proteomes" id="UP000583127">
    <property type="component" value="Unassembled WGS sequence"/>
</dbReference>
<keyword evidence="6" id="KW-0472">Membrane</keyword>
<evidence type="ECO:0000256" key="2">
    <source>
        <dbReference type="ARBA" id="ARBA00039140"/>
    </source>
</evidence>
<dbReference type="Pfam" id="PF01339">
    <property type="entry name" value="CheB_methylest"/>
    <property type="match status" value="1"/>
</dbReference>